<dbReference type="AlphaFoldDB" id="A0AAN9GDG6"/>
<evidence type="ECO:0000313" key="2">
    <source>
        <dbReference type="Proteomes" id="UP001374579"/>
    </source>
</evidence>
<gene>
    <name evidence="1" type="ORF">V1264_018990</name>
</gene>
<comment type="caution">
    <text evidence="1">The sequence shown here is derived from an EMBL/GenBank/DDBJ whole genome shotgun (WGS) entry which is preliminary data.</text>
</comment>
<sequence length="102" mass="11502">MRKLAGSHWGANEKILKTVYQGTVRPHLEYGSSSWATAVKTHQQALDKVQNQALRIITGAMKSTPIQKMEQVTGIPPLSKRRDCKTMVQATKYQCTHDHLNE</sequence>
<protein>
    <submittedName>
        <fullName evidence="1">Uncharacterized protein</fullName>
    </submittedName>
</protein>
<dbReference type="Proteomes" id="UP001374579">
    <property type="component" value="Unassembled WGS sequence"/>
</dbReference>
<accession>A0AAN9GDG6</accession>
<keyword evidence="2" id="KW-1185">Reference proteome</keyword>
<organism evidence="1 2">
    <name type="scientific">Littorina saxatilis</name>
    <dbReference type="NCBI Taxonomy" id="31220"/>
    <lineage>
        <taxon>Eukaryota</taxon>
        <taxon>Metazoa</taxon>
        <taxon>Spiralia</taxon>
        <taxon>Lophotrochozoa</taxon>
        <taxon>Mollusca</taxon>
        <taxon>Gastropoda</taxon>
        <taxon>Caenogastropoda</taxon>
        <taxon>Littorinimorpha</taxon>
        <taxon>Littorinoidea</taxon>
        <taxon>Littorinidae</taxon>
        <taxon>Littorina</taxon>
    </lineage>
</organism>
<dbReference type="EMBL" id="JBAMIC010000008">
    <property type="protein sequence ID" value="KAK7104236.1"/>
    <property type="molecule type" value="Genomic_DNA"/>
</dbReference>
<proteinExistence type="predicted"/>
<reference evidence="1 2" key="1">
    <citation type="submission" date="2024-02" db="EMBL/GenBank/DDBJ databases">
        <title>Chromosome-scale genome assembly of the rough periwinkle Littorina saxatilis.</title>
        <authorList>
            <person name="De Jode A."/>
            <person name="Faria R."/>
            <person name="Formenti G."/>
            <person name="Sims Y."/>
            <person name="Smith T.P."/>
            <person name="Tracey A."/>
            <person name="Wood J.M.D."/>
            <person name="Zagrodzka Z.B."/>
            <person name="Johannesson K."/>
            <person name="Butlin R.K."/>
            <person name="Leder E.H."/>
        </authorList>
    </citation>
    <scope>NUCLEOTIDE SEQUENCE [LARGE SCALE GENOMIC DNA]</scope>
    <source>
        <strain evidence="1">Snail1</strain>
        <tissue evidence="1">Muscle</tissue>
    </source>
</reference>
<evidence type="ECO:0000313" key="1">
    <source>
        <dbReference type="EMBL" id="KAK7104236.1"/>
    </source>
</evidence>
<name>A0AAN9GDG6_9CAEN</name>